<dbReference type="PRINTS" id="PR00476">
    <property type="entry name" value="PHFRCTKINASE"/>
</dbReference>
<keyword evidence="17" id="KW-1185">Reference proteome</keyword>
<dbReference type="SUPFAM" id="SSF53784">
    <property type="entry name" value="Phosphofructokinase"/>
    <property type="match status" value="1"/>
</dbReference>
<dbReference type="InterPro" id="IPR012003">
    <property type="entry name" value="ATP_PFK_prok-type"/>
</dbReference>
<evidence type="ECO:0000313" key="17">
    <source>
        <dbReference type="Proteomes" id="UP000267841"/>
    </source>
</evidence>
<evidence type="ECO:0000256" key="9">
    <source>
        <dbReference type="ARBA" id="ARBA00022777"/>
    </source>
</evidence>
<feature type="binding site" evidence="14">
    <location>
        <begin position="20"/>
        <end position="24"/>
    </location>
    <ligand>
        <name>ADP</name>
        <dbReference type="ChEBI" id="CHEBI:456216"/>
        <note>allosteric activator; ligand shared between dimeric partners</note>
    </ligand>
</feature>
<comment type="caution">
    <text evidence="14">Lacks conserved residue(s) required for the propagation of feature annotation.</text>
</comment>
<dbReference type="Pfam" id="PF00365">
    <property type="entry name" value="PFK"/>
    <property type="match status" value="1"/>
</dbReference>
<organism evidence="16 17">
    <name type="scientific">Hydrogenivirga caldilitoris</name>
    <dbReference type="NCBI Taxonomy" id="246264"/>
    <lineage>
        <taxon>Bacteria</taxon>
        <taxon>Pseudomonadati</taxon>
        <taxon>Aquificota</taxon>
        <taxon>Aquificia</taxon>
        <taxon>Aquificales</taxon>
        <taxon>Aquificaceae</taxon>
        <taxon>Hydrogenivirga</taxon>
    </lineage>
</organism>
<dbReference type="RefSeq" id="WP_121008912.1">
    <property type="nucleotide sequence ID" value="NZ_RCCJ01000001.1"/>
</dbReference>
<dbReference type="InterPro" id="IPR012828">
    <property type="entry name" value="PFKA_ATP_prok"/>
</dbReference>
<comment type="function">
    <text evidence="14">Catalyzes the phosphorylation of D-fructose 6-phosphate to fructose 1,6-bisphosphate by ATP, the first committing step of glycolysis.</text>
</comment>
<keyword evidence="8 14" id="KW-0547">Nucleotide-binding</keyword>
<feature type="domain" description="Phosphofructokinase" evidence="15">
    <location>
        <begin position="2"/>
        <end position="278"/>
    </location>
</feature>
<evidence type="ECO:0000256" key="11">
    <source>
        <dbReference type="ARBA" id="ARBA00022842"/>
    </source>
</evidence>
<accession>A0A497XNR0</accession>
<protein>
    <recommendedName>
        <fullName evidence="14">ATP-dependent 6-phosphofructokinase</fullName>
        <shortName evidence="14">ATP-PFK</shortName>
        <shortName evidence="14">Phosphofructokinase</shortName>
        <ecNumber evidence="14">2.7.1.11</ecNumber>
    </recommendedName>
    <alternativeName>
        <fullName evidence="14">Phosphohexokinase</fullName>
    </alternativeName>
</protein>
<dbReference type="Gene3D" id="3.40.50.450">
    <property type="match status" value="1"/>
</dbReference>
<dbReference type="GO" id="GO:0003872">
    <property type="term" value="F:6-phosphofructokinase activity"/>
    <property type="evidence" value="ECO:0007669"/>
    <property type="project" value="UniProtKB-UniRule"/>
</dbReference>
<evidence type="ECO:0000256" key="10">
    <source>
        <dbReference type="ARBA" id="ARBA00022840"/>
    </source>
</evidence>
<evidence type="ECO:0000256" key="8">
    <source>
        <dbReference type="ARBA" id="ARBA00022741"/>
    </source>
</evidence>
<dbReference type="GO" id="GO:0030388">
    <property type="term" value="P:fructose 1,6-bisphosphate metabolic process"/>
    <property type="evidence" value="ECO:0007669"/>
    <property type="project" value="TreeGrafter"/>
</dbReference>
<comment type="cofactor">
    <cofactor evidence="1 14">
        <name>Mg(2+)</name>
        <dbReference type="ChEBI" id="CHEBI:18420"/>
    </cofactor>
</comment>
<evidence type="ECO:0000256" key="13">
    <source>
        <dbReference type="ARBA" id="ARBA00048070"/>
    </source>
</evidence>
<sequence>MRIGILCSGGDAPGMNPVIRSVVRSASSLGHEVVGIRRGFRGLIAGDFMNLSSRDVGGILDRGGTIILSSREERFKSLEFRETAYRNIERAGIEAMIVLGGEGTFKGAQIIAEESGLPVIGVPCTIDNDIGCTEYCIGYDTALRNAVDAIDKIRDTASSHERIFVVEVMGRNRGFIAVEAGLATGAELILVPEEKFPKERIPEEIIKAKEMGKLHFIIVMAEGYGKAEELKQFLFESVGNRYGEIRATVLGHLQRGGSPTHTDRIMGMKFGEVAVEALLSGERKGFVAYKRGKFYIEDFQRAGEPKEIDWEALRLSRRLNL</sequence>
<feature type="binding site" description="in other chain" evidence="14">
    <location>
        <begin position="252"/>
        <end position="255"/>
    </location>
    <ligand>
        <name>substrate</name>
        <note>ligand shared between dimeric partners</note>
    </ligand>
</feature>
<dbReference type="Proteomes" id="UP000267841">
    <property type="component" value="Unassembled WGS sequence"/>
</dbReference>
<evidence type="ECO:0000256" key="3">
    <source>
        <dbReference type="ARBA" id="ARBA00004679"/>
    </source>
</evidence>
<reference evidence="16 17" key="1">
    <citation type="submission" date="2018-10" db="EMBL/GenBank/DDBJ databases">
        <title>Genomic Encyclopedia of Archaeal and Bacterial Type Strains, Phase II (KMG-II): from individual species to whole genera.</title>
        <authorList>
            <person name="Goeker M."/>
        </authorList>
    </citation>
    <scope>NUCLEOTIDE SEQUENCE [LARGE SCALE GENOMIC DNA]</scope>
    <source>
        <strain evidence="16 17">DSM 16510</strain>
    </source>
</reference>
<evidence type="ECO:0000256" key="5">
    <source>
        <dbReference type="ARBA" id="ARBA00022533"/>
    </source>
</evidence>
<proteinExistence type="inferred from homology"/>
<dbReference type="OrthoDB" id="9802503at2"/>
<feature type="binding site" description="in other chain" evidence="14">
    <location>
        <begin position="213"/>
        <end position="215"/>
    </location>
    <ligand>
        <name>ADP</name>
        <dbReference type="ChEBI" id="CHEBI:456216"/>
        <note>allosteric activator; ligand shared between dimeric partners</note>
    </ligand>
</feature>
<evidence type="ECO:0000313" key="16">
    <source>
        <dbReference type="EMBL" id="RLJ69934.1"/>
    </source>
</evidence>
<comment type="subcellular location">
    <subcellularLocation>
        <location evidence="2 14">Cytoplasm</location>
    </subcellularLocation>
</comment>
<keyword evidence="7 14" id="KW-0479">Metal-binding</keyword>
<keyword evidence="6 14" id="KW-0808">Transferase</keyword>
<dbReference type="AlphaFoldDB" id="A0A497XNR0"/>
<feature type="binding site" evidence="14">
    <location>
        <begin position="101"/>
        <end position="104"/>
    </location>
    <ligand>
        <name>ATP</name>
        <dbReference type="ChEBI" id="CHEBI:30616"/>
    </ligand>
</feature>
<dbReference type="Gene3D" id="3.40.50.460">
    <property type="entry name" value="Phosphofructokinase domain"/>
    <property type="match status" value="1"/>
</dbReference>
<evidence type="ECO:0000256" key="7">
    <source>
        <dbReference type="ARBA" id="ARBA00022723"/>
    </source>
</evidence>
<keyword evidence="12 14" id="KW-0324">Glycolysis</keyword>
<dbReference type="GO" id="GO:0048029">
    <property type="term" value="F:monosaccharide binding"/>
    <property type="evidence" value="ECO:0007669"/>
    <property type="project" value="TreeGrafter"/>
</dbReference>
<comment type="activity regulation">
    <text evidence="14">Allosterically activated by ADP and other diphosphonucleosides, and allosterically inhibited by phosphoenolpyruvate.</text>
</comment>
<dbReference type="GO" id="GO:0046872">
    <property type="term" value="F:metal ion binding"/>
    <property type="evidence" value="ECO:0007669"/>
    <property type="project" value="UniProtKB-KW"/>
</dbReference>
<feature type="binding site" description="in other chain" evidence="14">
    <location>
        <begin position="125"/>
        <end position="127"/>
    </location>
    <ligand>
        <name>substrate</name>
        <note>ligand shared between dimeric partners</note>
    </ligand>
</feature>
<feature type="active site" description="Proton acceptor" evidence="14">
    <location>
        <position position="127"/>
    </location>
</feature>
<dbReference type="GO" id="GO:0005524">
    <property type="term" value="F:ATP binding"/>
    <property type="evidence" value="ECO:0007669"/>
    <property type="project" value="UniProtKB-KW"/>
</dbReference>
<dbReference type="InterPro" id="IPR000023">
    <property type="entry name" value="Phosphofructokinase_dom"/>
</dbReference>
<evidence type="ECO:0000256" key="4">
    <source>
        <dbReference type="ARBA" id="ARBA00022490"/>
    </source>
</evidence>
<feature type="binding site" description="in other chain" evidence="14">
    <location>
        <position position="222"/>
    </location>
    <ligand>
        <name>substrate</name>
        <note>ligand shared between dimeric partners</note>
    </ligand>
</feature>
<feature type="binding site" evidence="14">
    <location>
        <position position="102"/>
    </location>
    <ligand>
        <name>Mg(2+)</name>
        <dbReference type="ChEBI" id="CHEBI:18420"/>
        <note>catalytic</note>
    </ligand>
</feature>
<comment type="subunit">
    <text evidence="14">Homotetramer.</text>
</comment>
<evidence type="ECO:0000256" key="1">
    <source>
        <dbReference type="ARBA" id="ARBA00001946"/>
    </source>
</evidence>
<dbReference type="GO" id="GO:0006002">
    <property type="term" value="P:fructose 6-phosphate metabolic process"/>
    <property type="evidence" value="ECO:0007669"/>
    <property type="project" value="InterPro"/>
</dbReference>
<dbReference type="NCBIfam" id="NF002872">
    <property type="entry name" value="PRK03202.1"/>
    <property type="match status" value="1"/>
</dbReference>
<dbReference type="GO" id="GO:0070095">
    <property type="term" value="F:fructose-6-phosphate binding"/>
    <property type="evidence" value="ECO:0007669"/>
    <property type="project" value="TreeGrafter"/>
</dbReference>
<dbReference type="FunFam" id="3.40.50.460:FF:000002">
    <property type="entry name" value="ATP-dependent 6-phosphofructokinase"/>
    <property type="match status" value="1"/>
</dbReference>
<evidence type="ECO:0000259" key="15">
    <source>
        <dbReference type="Pfam" id="PF00365"/>
    </source>
</evidence>
<dbReference type="PIRSF" id="PIRSF000532">
    <property type="entry name" value="ATP_PFK_prok"/>
    <property type="match status" value="1"/>
</dbReference>
<dbReference type="HAMAP" id="MF_00339">
    <property type="entry name" value="Phosphofructokinase_I_B1"/>
    <property type="match status" value="1"/>
</dbReference>
<dbReference type="GO" id="GO:0042802">
    <property type="term" value="F:identical protein binding"/>
    <property type="evidence" value="ECO:0007669"/>
    <property type="project" value="TreeGrafter"/>
</dbReference>
<keyword evidence="10 14" id="KW-0067">ATP-binding</keyword>
<feature type="binding site" evidence="14">
    <location>
        <position position="162"/>
    </location>
    <ligand>
        <name>substrate</name>
        <note>ligand shared between dimeric partners</note>
    </ligand>
</feature>
<comment type="pathway">
    <text evidence="3 14">Carbohydrate degradation; glycolysis; D-glyceraldehyde 3-phosphate and glycerone phosphate from D-glucose: step 3/4.</text>
</comment>
<comment type="catalytic activity">
    <reaction evidence="13 14">
        <text>beta-D-fructose 6-phosphate + ATP = beta-D-fructose 1,6-bisphosphate + ADP + H(+)</text>
        <dbReference type="Rhea" id="RHEA:16109"/>
        <dbReference type="ChEBI" id="CHEBI:15378"/>
        <dbReference type="ChEBI" id="CHEBI:30616"/>
        <dbReference type="ChEBI" id="CHEBI:32966"/>
        <dbReference type="ChEBI" id="CHEBI:57634"/>
        <dbReference type="ChEBI" id="CHEBI:456216"/>
        <dbReference type="EC" id="2.7.1.11"/>
    </reaction>
</comment>
<feature type="binding site" description="in other chain" evidence="14">
    <location>
        <begin position="185"/>
        <end position="187"/>
    </location>
    <ligand>
        <name>ADP</name>
        <dbReference type="ChEBI" id="CHEBI:456216"/>
        <note>allosteric activator; ligand shared between dimeric partners</note>
    </ligand>
</feature>
<evidence type="ECO:0000256" key="2">
    <source>
        <dbReference type="ARBA" id="ARBA00004496"/>
    </source>
</evidence>
<feature type="binding site" evidence="14">
    <location>
        <position position="246"/>
    </location>
    <ligand>
        <name>substrate</name>
        <note>ligand shared between dimeric partners</note>
    </ligand>
</feature>
<dbReference type="PANTHER" id="PTHR13697:SF4">
    <property type="entry name" value="ATP-DEPENDENT 6-PHOSPHOFRUCTOKINASE"/>
    <property type="match status" value="1"/>
</dbReference>
<dbReference type="PANTHER" id="PTHR13697">
    <property type="entry name" value="PHOSPHOFRUCTOKINASE"/>
    <property type="match status" value="1"/>
</dbReference>
<dbReference type="InterPro" id="IPR015912">
    <property type="entry name" value="Phosphofructokinase_CS"/>
</dbReference>
<dbReference type="EC" id="2.7.1.11" evidence="14"/>
<keyword evidence="4 14" id="KW-0963">Cytoplasm</keyword>
<keyword evidence="5 14" id="KW-0021">Allosteric enzyme</keyword>
<feature type="binding site" description="in other chain" evidence="14">
    <location>
        <begin position="169"/>
        <end position="171"/>
    </location>
    <ligand>
        <name>substrate</name>
        <note>ligand shared between dimeric partners</note>
    </ligand>
</feature>
<dbReference type="UniPathway" id="UPA00109">
    <property type="reaction ID" value="UER00182"/>
</dbReference>
<dbReference type="PROSITE" id="PS00433">
    <property type="entry name" value="PHOSPHOFRUCTOKINASE"/>
    <property type="match status" value="1"/>
</dbReference>
<evidence type="ECO:0000256" key="12">
    <source>
        <dbReference type="ARBA" id="ARBA00023152"/>
    </source>
</evidence>
<gene>
    <name evidence="14" type="primary">pfkA</name>
    <name evidence="16" type="ORF">BCF55_0193</name>
</gene>
<dbReference type="InterPro" id="IPR035966">
    <property type="entry name" value="PKF_sf"/>
</dbReference>
<feature type="binding site" evidence="14">
    <location>
        <position position="10"/>
    </location>
    <ligand>
        <name>ATP</name>
        <dbReference type="ChEBI" id="CHEBI:30616"/>
    </ligand>
</feature>
<keyword evidence="9 14" id="KW-0418">Kinase</keyword>
<feature type="binding site" description="in other chain" evidence="14">
    <location>
        <position position="154"/>
    </location>
    <ligand>
        <name>ADP</name>
        <dbReference type="ChEBI" id="CHEBI:456216"/>
        <note>allosteric activator; ligand shared between dimeric partners</note>
    </ligand>
</feature>
<evidence type="ECO:0000256" key="14">
    <source>
        <dbReference type="HAMAP-Rule" id="MF_00339"/>
    </source>
</evidence>
<dbReference type="GO" id="GO:0061621">
    <property type="term" value="P:canonical glycolysis"/>
    <property type="evidence" value="ECO:0007669"/>
    <property type="project" value="TreeGrafter"/>
</dbReference>
<feature type="binding site" evidence="14">
    <location>
        <begin position="71"/>
        <end position="72"/>
    </location>
    <ligand>
        <name>ATP</name>
        <dbReference type="ChEBI" id="CHEBI:30616"/>
    </ligand>
</feature>
<name>A0A497XNR0_9AQUI</name>
<dbReference type="GO" id="GO:0016208">
    <property type="term" value="F:AMP binding"/>
    <property type="evidence" value="ECO:0007669"/>
    <property type="project" value="TreeGrafter"/>
</dbReference>
<comment type="similarity">
    <text evidence="14">Belongs to the phosphofructokinase type A (PFKA) family. ATP-dependent PFK group I subfamily. Prokaryotic clade 'B1' sub-subfamily.</text>
</comment>
<dbReference type="EMBL" id="RCCJ01000001">
    <property type="protein sequence ID" value="RLJ69934.1"/>
    <property type="molecule type" value="Genomic_DNA"/>
</dbReference>
<keyword evidence="11 14" id="KW-0460">Magnesium</keyword>
<dbReference type="GO" id="GO:0005945">
    <property type="term" value="C:6-phosphofructokinase complex"/>
    <property type="evidence" value="ECO:0007669"/>
    <property type="project" value="TreeGrafter"/>
</dbReference>
<comment type="caution">
    <text evidence="16">The sequence shown here is derived from an EMBL/GenBank/DDBJ whole genome shotgun (WGS) entry which is preliminary data.</text>
</comment>
<evidence type="ECO:0000256" key="6">
    <source>
        <dbReference type="ARBA" id="ARBA00022679"/>
    </source>
</evidence>
<dbReference type="InterPro" id="IPR022953">
    <property type="entry name" value="ATP_PFK"/>
</dbReference>